<sequence length="138" mass="15612">MAKPALYGYHNHFPFLLLLLLLLPLPCTTSTIITTNTTNNITTTTTNNDNTTNNNNNNNNDNKNSKTTTMPNKRTQKVATTSAVTSTRLDTFINDRQNSPVMATGTPFRSLLWRGWGVTWWPVEKERKCWSPGEPNIR</sequence>
<feature type="region of interest" description="Disordered" evidence="1">
    <location>
        <begin position="39"/>
        <end position="79"/>
    </location>
</feature>
<feature type="chain" id="PRO_5022858680" evidence="2">
    <location>
        <begin position="31"/>
        <end position="138"/>
    </location>
</feature>
<feature type="compositionally biased region" description="Polar residues" evidence="1">
    <location>
        <begin position="70"/>
        <end position="79"/>
    </location>
</feature>
<dbReference type="EMBL" id="VSRR010005413">
    <property type="protein sequence ID" value="MPC42379.1"/>
    <property type="molecule type" value="Genomic_DNA"/>
</dbReference>
<gene>
    <name evidence="3" type="ORF">E2C01_036000</name>
</gene>
<dbReference type="Proteomes" id="UP000324222">
    <property type="component" value="Unassembled WGS sequence"/>
</dbReference>
<evidence type="ECO:0000256" key="2">
    <source>
        <dbReference type="SAM" id="SignalP"/>
    </source>
</evidence>
<accession>A0A5B7FAT6</accession>
<dbReference type="AlphaFoldDB" id="A0A5B7FAT6"/>
<comment type="caution">
    <text evidence="3">The sequence shown here is derived from an EMBL/GenBank/DDBJ whole genome shotgun (WGS) entry which is preliminary data.</text>
</comment>
<reference evidence="3 4" key="1">
    <citation type="submission" date="2019-05" db="EMBL/GenBank/DDBJ databases">
        <title>Another draft genome of Portunus trituberculatus and its Hox gene families provides insights of decapod evolution.</title>
        <authorList>
            <person name="Jeong J.-H."/>
            <person name="Song I."/>
            <person name="Kim S."/>
            <person name="Choi T."/>
            <person name="Kim D."/>
            <person name="Ryu S."/>
            <person name="Kim W."/>
        </authorList>
    </citation>
    <scope>NUCLEOTIDE SEQUENCE [LARGE SCALE GENOMIC DNA]</scope>
    <source>
        <tissue evidence="3">Muscle</tissue>
    </source>
</reference>
<protein>
    <submittedName>
        <fullName evidence="3">Uncharacterized protein</fullName>
    </submittedName>
</protein>
<proteinExistence type="predicted"/>
<evidence type="ECO:0000313" key="4">
    <source>
        <dbReference type="Proteomes" id="UP000324222"/>
    </source>
</evidence>
<organism evidence="3 4">
    <name type="scientific">Portunus trituberculatus</name>
    <name type="common">Swimming crab</name>
    <name type="synonym">Neptunus trituberculatus</name>
    <dbReference type="NCBI Taxonomy" id="210409"/>
    <lineage>
        <taxon>Eukaryota</taxon>
        <taxon>Metazoa</taxon>
        <taxon>Ecdysozoa</taxon>
        <taxon>Arthropoda</taxon>
        <taxon>Crustacea</taxon>
        <taxon>Multicrustacea</taxon>
        <taxon>Malacostraca</taxon>
        <taxon>Eumalacostraca</taxon>
        <taxon>Eucarida</taxon>
        <taxon>Decapoda</taxon>
        <taxon>Pleocyemata</taxon>
        <taxon>Brachyura</taxon>
        <taxon>Eubrachyura</taxon>
        <taxon>Portunoidea</taxon>
        <taxon>Portunidae</taxon>
        <taxon>Portuninae</taxon>
        <taxon>Portunus</taxon>
    </lineage>
</organism>
<keyword evidence="2" id="KW-0732">Signal</keyword>
<keyword evidence="4" id="KW-1185">Reference proteome</keyword>
<evidence type="ECO:0000256" key="1">
    <source>
        <dbReference type="SAM" id="MobiDB-lite"/>
    </source>
</evidence>
<evidence type="ECO:0000313" key="3">
    <source>
        <dbReference type="EMBL" id="MPC42379.1"/>
    </source>
</evidence>
<name>A0A5B7FAT6_PORTR</name>
<feature type="compositionally biased region" description="Low complexity" evidence="1">
    <location>
        <begin position="39"/>
        <end position="69"/>
    </location>
</feature>
<feature type="signal peptide" evidence="2">
    <location>
        <begin position="1"/>
        <end position="30"/>
    </location>
</feature>